<proteinExistence type="inferred from homology"/>
<dbReference type="SUPFAM" id="SSF52540">
    <property type="entry name" value="P-loop containing nucleoside triphosphate hydrolases"/>
    <property type="match status" value="1"/>
</dbReference>
<dbReference type="PANTHER" id="PTHR30486">
    <property type="entry name" value="TWITCHING MOTILITY PROTEIN PILT"/>
    <property type="match status" value="1"/>
</dbReference>
<dbReference type="InterPro" id="IPR050921">
    <property type="entry name" value="T4SS_GSP_E_ATPase"/>
</dbReference>
<name>A0A2T0URJ6_9ACTN</name>
<sequence length="382" mass="39862">MSLELLDRVRRQLAAQSRPGGRDSATAEIVRALRASGAAPPDQDSLLRLTASLSGDLIGAGPLQPLLDDPAVTDVVVNGTGGVWADRGDGLRPTEVRLGRADAVRSLACRLAAAAGRRLDAGSPYADVRLPDGTRFHAVLPPIAATGPYLSFRTHRSKAFTLTQLVEADTLTADMADLLLRIVEARLPFLVTGGTGSGKTTLLASLLSTAARTERIVIVEDAAELALDHPHALTLESRPANVEGAGAVDLAALVRQALRMRPDRIVVGECRGAEVVELLGALNTGHEGGAGTLHCNTAADVPARLEALALPHGLPRAGLHAQLVAALRVVVHLRRTGTGRQAAEIAVIETGPAGLAVTTAWTRHGPGESAGILERLLRERTA</sequence>
<comment type="caution">
    <text evidence="3">The sequence shown here is derived from an EMBL/GenBank/DDBJ whole genome shotgun (WGS) entry which is preliminary data.</text>
</comment>
<evidence type="ECO:0000313" key="3">
    <source>
        <dbReference type="EMBL" id="PRY60467.1"/>
    </source>
</evidence>
<accession>A0A2T0URJ6</accession>
<keyword evidence="4" id="KW-1185">Reference proteome</keyword>
<dbReference type="AlphaFoldDB" id="A0A2T0URJ6"/>
<dbReference type="InterPro" id="IPR001482">
    <property type="entry name" value="T2SS/T4SS_dom"/>
</dbReference>
<reference evidence="3 4" key="1">
    <citation type="submission" date="2018-03" db="EMBL/GenBank/DDBJ databases">
        <title>Genomic Encyclopedia of Type Strains, Phase III (KMG-III): the genomes of soil and plant-associated and newly described type strains.</title>
        <authorList>
            <person name="Whitman W."/>
        </authorList>
    </citation>
    <scope>NUCLEOTIDE SEQUENCE [LARGE SCALE GENOMIC DNA]</scope>
    <source>
        <strain evidence="3 4">CGMCC 4.7067</strain>
    </source>
</reference>
<evidence type="ECO:0000259" key="2">
    <source>
        <dbReference type="Pfam" id="PF00437"/>
    </source>
</evidence>
<dbReference type="GO" id="GO:0016887">
    <property type="term" value="F:ATP hydrolysis activity"/>
    <property type="evidence" value="ECO:0007669"/>
    <property type="project" value="InterPro"/>
</dbReference>
<comment type="similarity">
    <text evidence="1">Belongs to the GSP E family.</text>
</comment>
<dbReference type="InterPro" id="IPR022399">
    <property type="entry name" value="TadA-like_ATPase"/>
</dbReference>
<evidence type="ECO:0000256" key="1">
    <source>
        <dbReference type="ARBA" id="ARBA00006611"/>
    </source>
</evidence>
<dbReference type="OrthoDB" id="9810761at2"/>
<dbReference type="Pfam" id="PF00437">
    <property type="entry name" value="T2SSE"/>
    <property type="match status" value="1"/>
</dbReference>
<dbReference type="InterPro" id="IPR027417">
    <property type="entry name" value="P-loop_NTPase"/>
</dbReference>
<dbReference type="CDD" id="cd01130">
    <property type="entry name" value="VirB11-like_ATPase"/>
    <property type="match status" value="1"/>
</dbReference>
<dbReference type="EMBL" id="PVTJ01000002">
    <property type="protein sequence ID" value="PRY60467.1"/>
    <property type="molecule type" value="Genomic_DNA"/>
</dbReference>
<evidence type="ECO:0000313" key="4">
    <source>
        <dbReference type="Proteomes" id="UP000238176"/>
    </source>
</evidence>
<feature type="domain" description="Bacterial type II secretion system protein E" evidence="2">
    <location>
        <begin position="59"/>
        <end position="335"/>
    </location>
</feature>
<dbReference type="PANTHER" id="PTHR30486:SF6">
    <property type="entry name" value="TYPE IV PILUS RETRACTATION ATPASE PILT"/>
    <property type="match status" value="1"/>
</dbReference>
<organism evidence="3 4">
    <name type="scientific">Glycomyces artemisiae</name>
    <dbReference type="NCBI Taxonomy" id="1076443"/>
    <lineage>
        <taxon>Bacteria</taxon>
        <taxon>Bacillati</taxon>
        <taxon>Actinomycetota</taxon>
        <taxon>Actinomycetes</taxon>
        <taxon>Glycomycetales</taxon>
        <taxon>Glycomycetaceae</taxon>
        <taxon>Glycomyces</taxon>
    </lineage>
</organism>
<dbReference type="Gene3D" id="3.30.450.380">
    <property type="match status" value="1"/>
</dbReference>
<dbReference type="RefSeq" id="WP_106362691.1">
    <property type="nucleotide sequence ID" value="NZ_PVTJ01000002.1"/>
</dbReference>
<protein>
    <submittedName>
        <fullName evidence="3">Pilus assembly protein CpaF</fullName>
    </submittedName>
</protein>
<dbReference type="Gene3D" id="3.40.50.300">
    <property type="entry name" value="P-loop containing nucleotide triphosphate hydrolases"/>
    <property type="match status" value="1"/>
</dbReference>
<dbReference type="Proteomes" id="UP000238176">
    <property type="component" value="Unassembled WGS sequence"/>
</dbReference>
<dbReference type="NCBIfam" id="TIGR03819">
    <property type="entry name" value="heli_sec_ATPase"/>
    <property type="match status" value="1"/>
</dbReference>
<gene>
    <name evidence="3" type="ORF">B0I28_10271</name>
</gene>